<dbReference type="InterPro" id="IPR008614">
    <property type="entry name" value="FIBP"/>
</dbReference>
<dbReference type="OrthoDB" id="16955at2759"/>
<name>A0A067BU83_SAPPC</name>
<dbReference type="EMBL" id="KK583313">
    <property type="protein sequence ID" value="KDO20400.1"/>
    <property type="molecule type" value="Genomic_DNA"/>
</dbReference>
<dbReference type="VEuPathDB" id="FungiDB:SPRG_14339"/>
<evidence type="ECO:0000313" key="1">
    <source>
        <dbReference type="EMBL" id="KDO20400.1"/>
    </source>
</evidence>
<keyword evidence="2" id="KW-1185">Reference proteome</keyword>
<dbReference type="KEGG" id="spar:SPRG_14339"/>
<evidence type="ECO:0008006" key="3">
    <source>
        <dbReference type="Google" id="ProtNLM"/>
    </source>
</evidence>
<dbReference type="GO" id="GO:0005634">
    <property type="term" value="C:nucleus"/>
    <property type="evidence" value="ECO:0007669"/>
    <property type="project" value="TreeGrafter"/>
</dbReference>
<reference evidence="1 2" key="1">
    <citation type="journal article" date="2013" name="PLoS Genet.">
        <title>Distinctive expansion of potential virulence genes in the genome of the oomycete fish pathogen Saprolegnia parasitica.</title>
        <authorList>
            <person name="Jiang R.H."/>
            <person name="de Bruijn I."/>
            <person name="Haas B.J."/>
            <person name="Belmonte R."/>
            <person name="Lobach L."/>
            <person name="Christie J."/>
            <person name="van den Ackerveken G."/>
            <person name="Bottin A."/>
            <person name="Bulone V."/>
            <person name="Diaz-Moreno S.M."/>
            <person name="Dumas B."/>
            <person name="Fan L."/>
            <person name="Gaulin E."/>
            <person name="Govers F."/>
            <person name="Grenville-Briggs L.J."/>
            <person name="Horner N.R."/>
            <person name="Levin J.Z."/>
            <person name="Mammella M."/>
            <person name="Meijer H.J."/>
            <person name="Morris P."/>
            <person name="Nusbaum C."/>
            <person name="Oome S."/>
            <person name="Phillips A.J."/>
            <person name="van Rooyen D."/>
            <person name="Rzeszutek E."/>
            <person name="Saraiva M."/>
            <person name="Secombes C.J."/>
            <person name="Seidl M.F."/>
            <person name="Snel B."/>
            <person name="Stassen J.H."/>
            <person name="Sykes S."/>
            <person name="Tripathy S."/>
            <person name="van den Berg H."/>
            <person name="Vega-Arreguin J.C."/>
            <person name="Wawra S."/>
            <person name="Young S.K."/>
            <person name="Zeng Q."/>
            <person name="Dieguez-Uribeondo J."/>
            <person name="Russ C."/>
            <person name="Tyler B.M."/>
            <person name="van West P."/>
        </authorList>
    </citation>
    <scope>NUCLEOTIDE SEQUENCE [LARGE SCALE GENOMIC DNA]</scope>
    <source>
        <strain evidence="1 2">CBS 223.65</strain>
    </source>
</reference>
<dbReference type="AlphaFoldDB" id="A0A067BU83"/>
<dbReference type="Proteomes" id="UP000030745">
    <property type="component" value="Unassembled WGS sequence"/>
</dbReference>
<feature type="non-terminal residue" evidence="1">
    <location>
        <position position="92"/>
    </location>
</feature>
<dbReference type="RefSeq" id="XP_012208857.1">
    <property type="nucleotide sequence ID" value="XM_012353467.1"/>
</dbReference>
<dbReference type="PANTHER" id="PTHR13223">
    <property type="entry name" value="ACIDIC FIBROBLAST GROWTH FACTOR INTRACELLULAR BINDING PROTEIN"/>
    <property type="match status" value="1"/>
</dbReference>
<accession>A0A067BU83</accession>
<dbReference type="GeneID" id="24136148"/>
<evidence type="ECO:0000313" key="2">
    <source>
        <dbReference type="Proteomes" id="UP000030745"/>
    </source>
</evidence>
<protein>
    <recommendedName>
        <fullName evidence="3">RGS domain-containing protein</fullName>
    </recommendedName>
</protein>
<organism evidence="1 2">
    <name type="scientific">Saprolegnia parasitica (strain CBS 223.65)</name>
    <dbReference type="NCBI Taxonomy" id="695850"/>
    <lineage>
        <taxon>Eukaryota</taxon>
        <taxon>Sar</taxon>
        <taxon>Stramenopiles</taxon>
        <taxon>Oomycota</taxon>
        <taxon>Saprolegniomycetes</taxon>
        <taxon>Saprolegniales</taxon>
        <taxon>Saprolegniaceae</taxon>
        <taxon>Saprolegnia</taxon>
    </lineage>
</organism>
<gene>
    <name evidence="1" type="ORF">SPRG_14339</name>
</gene>
<sequence>MMREIFDTFLTDPVLLSEDVYVLWLEGQNATSALDVRFRSYGPSPVSSDSLPDDRDDELRDLIWRDTVDQYRLFEKLESYFMHPKLLRTQLL</sequence>
<proteinExistence type="predicted"/>
<dbReference type="Pfam" id="PF05427">
    <property type="entry name" value="FIBP"/>
    <property type="match status" value="1"/>
</dbReference>
<dbReference type="PANTHER" id="PTHR13223:SF2">
    <property type="entry name" value="ACIDIC FIBROBLAST GROWTH FACTOR INTRACELLULAR-BINDING PROTEIN"/>
    <property type="match status" value="1"/>
</dbReference>
<dbReference type="STRING" id="695850.A0A067BU83"/>